<reference evidence="2 3" key="1">
    <citation type="submission" date="2019-09" db="EMBL/GenBank/DDBJ databases">
        <title>A chromosome-level genome assembly of the Chinese tupelo Nyssa sinensis.</title>
        <authorList>
            <person name="Yang X."/>
            <person name="Kang M."/>
            <person name="Yang Y."/>
            <person name="Xiong H."/>
            <person name="Wang M."/>
            <person name="Zhang Z."/>
            <person name="Wang Z."/>
            <person name="Wu H."/>
            <person name="Ma T."/>
            <person name="Liu J."/>
            <person name="Xi Z."/>
        </authorList>
    </citation>
    <scope>NUCLEOTIDE SEQUENCE [LARGE SCALE GENOMIC DNA]</scope>
    <source>
        <strain evidence="2">J267</strain>
        <tissue evidence="2">Leaf</tissue>
    </source>
</reference>
<accession>A0A5J5AI94</accession>
<dbReference type="EMBL" id="CM018043">
    <property type="protein sequence ID" value="KAA8530785.1"/>
    <property type="molecule type" value="Genomic_DNA"/>
</dbReference>
<dbReference type="Proteomes" id="UP000325577">
    <property type="component" value="Linkage Group LG2"/>
</dbReference>
<evidence type="ECO:0000313" key="3">
    <source>
        <dbReference type="Proteomes" id="UP000325577"/>
    </source>
</evidence>
<keyword evidence="3" id="KW-1185">Reference proteome</keyword>
<evidence type="ECO:0000256" key="1">
    <source>
        <dbReference type="SAM" id="MobiDB-lite"/>
    </source>
</evidence>
<name>A0A5J5AI94_9ASTE</name>
<sequence length="187" mass="21534">MSSAELKIRGELEMDIERDMEEEIKDGIYQLALRLHRFYQHQKERNARELSEPGYKNQKGIKSKTLSEVNISIKMEGGTKIEIKEIKKEARETGRPQTSRSENMPGMVAPDNKKFDWVKTLRSGSGPLAANKKNDSSHHQNKILNKEHGFHHNHLKLNLRRNSASDSGLHKRNVNAENKLLEVGWRS</sequence>
<proteinExistence type="predicted"/>
<dbReference type="OrthoDB" id="1917248at2759"/>
<protein>
    <submittedName>
        <fullName evidence="2">Uncharacterized protein</fullName>
    </submittedName>
</protein>
<gene>
    <name evidence="2" type="ORF">F0562_005591</name>
</gene>
<dbReference type="AlphaFoldDB" id="A0A5J5AI94"/>
<organism evidence="2 3">
    <name type="scientific">Nyssa sinensis</name>
    <dbReference type="NCBI Taxonomy" id="561372"/>
    <lineage>
        <taxon>Eukaryota</taxon>
        <taxon>Viridiplantae</taxon>
        <taxon>Streptophyta</taxon>
        <taxon>Embryophyta</taxon>
        <taxon>Tracheophyta</taxon>
        <taxon>Spermatophyta</taxon>
        <taxon>Magnoliopsida</taxon>
        <taxon>eudicotyledons</taxon>
        <taxon>Gunneridae</taxon>
        <taxon>Pentapetalae</taxon>
        <taxon>asterids</taxon>
        <taxon>Cornales</taxon>
        <taxon>Nyssaceae</taxon>
        <taxon>Nyssa</taxon>
    </lineage>
</organism>
<evidence type="ECO:0000313" key="2">
    <source>
        <dbReference type="EMBL" id="KAA8530785.1"/>
    </source>
</evidence>
<feature type="region of interest" description="Disordered" evidence="1">
    <location>
        <begin position="86"/>
        <end position="115"/>
    </location>
</feature>